<dbReference type="PROSITE" id="PS50890">
    <property type="entry name" value="PUA"/>
    <property type="match status" value="1"/>
</dbReference>
<keyword evidence="3 9" id="KW-0489">Methyltransferase</keyword>
<comment type="similarity">
    <text evidence="6">Belongs to the methyltransferase superfamily. RlmI family.</text>
</comment>
<reference evidence="9 10" key="1">
    <citation type="journal article" date="2016" name="Nat. Commun.">
        <title>Thousands of microbial genomes shed light on interconnected biogeochemical processes in an aquifer system.</title>
        <authorList>
            <person name="Anantharaman K."/>
            <person name="Brown C.T."/>
            <person name="Hug L.A."/>
            <person name="Sharon I."/>
            <person name="Castelle C.J."/>
            <person name="Probst A.J."/>
            <person name="Thomas B.C."/>
            <person name="Singh A."/>
            <person name="Wilkins M.J."/>
            <person name="Karaoz U."/>
            <person name="Brodie E.L."/>
            <person name="Williams K.H."/>
            <person name="Hubbard S.S."/>
            <person name="Banfield J.F."/>
        </authorList>
    </citation>
    <scope>NUCLEOTIDE SEQUENCE [LARGE SCALE GENOMIC DNA]</scope>
</reference>
<dbReference type="STRING" id="1798697.A2373_02380"/>
<keyword evidence="2" id="KW-0963">Cytoplasm</keyword>
<dbReference type="Pfam" id="PF17785">
    <property type="entry name" value="PUA_3"/>
    <property type="match status" value="1"/>
</dbReference>
<dbReference type="InterPro" id="IPR041532">
    <property type="entry name" value="RlmI-like_PUA"/>
</dbReference>
<name>A0A1F6NEQ9_9BACT</name>
<dbReference type="InterPro" id="IPR029063">
    <property type="entry name" value="SAM-dependent_MTases_sf"/>
</dbReference>
<keyword evidence="4 9" id="KW-0808">Transferase</keyword>
<comment type="caution">
    <text evidence="9">The sequence shown here is derived from an EMBL/GenBank/DDBJ whole genome shotgun (WGS) entry which is preliminary data.</text>
</comment>
<dbReference type="GO" id="GO:0008168">
    <property type="term" value="F:methyltransferase activity"/>
    <property type="evidence" value="ECO:0007669"/>
    <property type="project" value="UniProtKB-KW"/>
</dbReference>
<evidence type="ECO:0000256" key="5">
    <source>
        <dbReference type="ARBA" id="ARBA00022691"/>
    </source>
</evidence>
<comment type="subcellular location">
    <subcellularLocation>
        <location evidence="1">Cytoplasm</location>
    </subcellularLocation>
</comment>
<proteinExistence type="inferred from homology"/>
<evidence type="ECO:0000256" key="1">
    <source>
        <dbReference type="ARBA" id="ARBA00004496"/>
    </source>
</evidence>
<evidence type="ECO:0000256" key="4">
    <source>
        <dbReference type="ARBA" id="ARBA00022679"/>
    </source>
</evidence>
<dbReference type="Proteomes" id="UP000176300">
    <property type="component" value="Unassembled WGS sequence"/>
</dbReference>
<dbReference type="GO" id="GO:0003723">
    <property type="term" value="F:RNA binding"/>
    <property type="evidence" value="ECO:0007669"/>
    <property type="project" value="InterPro"/>
</dbReference>
<evidence type="ECO:0000256" key="2">
    <source>
        <dbReference type="ARBA" id="ARBA00022490"/>
    </source>
</evidence>
<dbReference type="CDD" id="cd11572">
    <property type="entry name" value="RlmI_M_like"/>
    <property type="match status" value="1"/>
</dbReference>
<evidence type="ECO:0000259" key="8">
    <source>
        <dbReference type="Pfam" id="PF17785"/>
    </source>
</evidence>
<dbReference type="SUPFAM" id="SSF88697">
    <property type="entry name" value="PUA domain-like"/>
    <property type="match status" value="1"/>
</dbReference>
<organism evidence="9 10">
    <name type="scientific">Candidatus Magasanikbacteria bacterium RIFOXYB1_FULL_40_15</name>
    <dbReference type="NCBI Taxonomy" id="1798697"/>
    <lineage>
        <taxon>Bacteria</taxon>
        <taxon>Candidatus Magasanikiibacteriota</taxon>
    </lineage>
</organism>
<dbReference type="SUPFAM" id="SSF53335">
    <property type="entry name" value="S-adenosyl-L-methionine-dependent methyltransferases"/>
    <property type="match status" value="1"/>
</dbReference>
<sequence>MQSVILKPGKERPILNKHHWIFSGAIKHIPKFTDGDIMAVEDSKGGFLGYAYFNSRTSISGRMLSFNKTPAEEALKQKIDKAIAFRKQIIDRKTTNAYRLINSEGDFIPGLIVDVYNDVAVIQVATLGIEKLKPLIVEHLKTVLKPKTIYEKSNLPSRGEEGLKNQEGLLWGEDIDEVEILENDIKFIVSIKGGQKTGFFLDQREMRKWVQEISKDKKVLNCFGYTGGFSLYAIAGGAEQTDTVDISEDAINLARKNAELNKIKINKHGWLAEDVFEFLREKPLNYDLIILDPPAFAKKKSDIVQACRGYKDINRLAIKKIPAGGLLLTSSCSYHVDEKLFQTVVFQAAQEAGRNVRIIGRHHLAPDHPINIFHPEGEYLKSLLLYVE</sequence>
<dbReference type="InterPro" id="IPR015947">
    <property type="entry name" value="PUA-like_sf"/>
</dbReference>
<feature type="domain" description="S-adenosylmethionine-dependent methyltransferase" evidence="7">
    <location>
        <begin position="170"/>
        <end position="328"/>
    </location>
</feature>
<feature type="domain" description="RlmI-like PUA" evidence="8">
    <location>
        <begin position="4"/>
        <end position="66"/>
    </location>
</feature>
<dbReference type="GO" id="GO:0032259">
    <property type="term" value="P:methylation"/>
    <property type="evidence" value="ECO:0007669"/>
    <property type="project" value="UniProtKB-KW"/>
</dbReference>
<dbReference type="AlphaFoldDB" id="A0A1F6NEQ9"/>
<accession>A0A1F6NEQ9</accession>
<dbReference type="CDD" id="cd02440">
    <property type="entry name" value="AdoMet_MTases"/>
    <property type="match status" value="1"/>
</dbReference>
<dbReference type="Pfam" id="PF10672">
    <property type="entry name" value="Methyltrans_SAM"/>
    <property type="match status" value="1"/>
</dbReference>
<evidence type="ECO:0000256" key="6">
    <source>
        <dbReference type="ARBA" id="ARBA00038091"/>
    </source>
</evidence>
<dbReference type="Gene3D" id="3.40.50.150">
    <property type="entry name" value="Vaccinia Virus protein VP39"/>
    <property type="match status" value="1"/>
</dbReference>
<dbReference type="PANTHER" id="PTHR42873:SF1">
    <property type="entry name" value="S-ADENOSYLMETHIONINE-DEPENDENT METHYLTRANSFERASE DOMAIN-CONTAINING PROTEIN"/>
    <property type="match status" value="1"/>
</dbReference>
<dbReference type="PANTHER" id="PTHR42873">
    <property type="entry name" value="RIBOSOMAL RNA LARGE SUBUNIT METHYLTRANSFERASE"/>
    <property type="match status" value="1"/>
</dbReference>
<evidence type="ECO:0000313" key="9">
    <source>
        <dbReference type="EMBL" id="OGH82319.1"/>
    </source>
</evidence>
<evidence type="ECO:0000259" key="7">
    <source>
        <dbReference type="Pfam" id="PF10672"/>
    </source>
</evidence>
<evidence type="ECO:0000256" key="3">
    <source>
        <dbReference type="ARBA" id="ARBA00022603"/>
    </source>
</evidence>
<dbReference type="GO" id="GO:0005737">
    <property type="term" value="C:cytoplasm"/>
    <property type="evidence" value="ECO:0007669"/>
    <property type="project" value="UniProtKB-SubCell"/>
</dbReference>
<keyword evidence="5" id="KW-0949">S-adenosyl-L-methionine</keyword>
<dbReference type="InterPro" id="IPR019614">
    <property type="entry name" value="SAM-dep_methyl-trfase"/>
</dbReference>
<dbReference type="InterPro" id="IPR036974">
    <property type="entry name" value="PUA_sf"/>
</dbReference>
<dbReference type="Gene3D" id="2.30.130.10">
    <property type="entry name" value="PUA domain"/>
    <property type="match status" value="1"/>
</dbReference>
<protein>
    <submittedName>
        <fullName evidence="9">50S rRNA methyltransferase</fullName>
    </submittedName>
</protein>
<gene>
    <name evidence="9" type="ORF">A2373_02380</name>
</gene>
<evidence type="ECO:0000313" key="10">
    <source>
        <dbReference type="Proteomes" id="UP000176300"/>
    </source>
</evidence>
<dbReference type="Gene3D" id="3.30.750.80">
    <property type="entry name" value="RNA methyltransferase domain (HRMD) like"/>
    <property type="match status" value="1"/>
</dbReference>
<dbReference type="CDD" id="cd21153">
    <property type="entry name" value="PUA_RlmI"/>
    <property type="match status" value="1"/>
</dbReference>
<dbReference type="EMBL" id="MFQS01000044">
    <property type="protein sequence ID" value="OGH82319.1"/>
    <property type="molecule type" value="Genomic_DNA"/>
</dbReference>